<accession>S8DM84</accession>
<evidence type="ECO:0000313" key="3">
    <source>
        <dbReference type="Proteomes" id="UP000015453"/>
    </source>
</evidence>
<reference evidence="2 3" key="1">
    <citation type="journal article" date="2013" name="BMC Genomics">
        <title>The miniature genome of a carnivorous plant Genlisea aurea contains a low number of genes and short non-coding sequences.</title>
        <authorList>
            <person name="Leushkin E.V."/>
            <person name="Sutormin R.A."/>
            <person name="Nabieva E.R."/>
            <person name="Penin A.A."/>
            <person name="Kondrashov A.S."/>
            <person name="Logacheva M.D."/>
        </authorList>
    </citation>
    <scope>NUCLEOTIDE SEQUENCE [LARGE SCALE GENOMIC DNA]</scope>
</reference>
<dbReference type="GO" id="GO:0071818">
    <property type="term" value="C:BAT3 complex"/>
    <property type="evidence" value="ECO:0007669"/>
    <property type="project" value="TreeGrafter"/>
</dbReference>
<dbReference type="Gene3D" id="3.10.20.90">
    <property type="entry name" value="Phosphatidylinositol 3-kinase Catalytic Subunit, Chain A, domain 1"/>
    <property type="match status" value="1"/>
</dbReference>
<evidence type="ECO:0000313" key="2">
    <source>
        <dbReference type="EMBL" id="EPS60717.1"/>
    </source>
</evidence>
<gene>
    <name evidence="2" type="ORF">M569_14085</name>
</gene>
<proteinExistence type="predicted"/>
<organism evidence="2 3">
    <name type="scientific">Genlisea aurea</name>
    <dbReference type="NCBI Taxonomy" id="192259"/>
    <lineage>
        <taxon>Eukaryota</taxon>
        <taxon>Viridiplantae</taxon>
        <taxon>Streptophyta</taxon>
        <taxon>Embryophyta</taxon>
        <taxon>Tracheophyta</taxon>
        <taxon>Spermatophyta</taxon>
        <taxon>Magnoliopsida</taxon>
        <taxon>eudicotyledons</taxon>
        <taxon>Gunneridae</taxon>
        <taxon>Pentapetalae</taxon>
        <taxon>asterids</taxon>
        <taxon>lamiids</taxon>
        <taxon>Lamiales</taxon>
        <taxon>Lentibulariaceae</taxon>
        <taxon>Genlisea</taxon>
    </lineage>
</organism>
<evidence type="ECO:0000259" key="1">
    <source>
        <dbReference type="PROSITE" id="PS50053"/>
    </source>
</evidence>
<dbReference type="AlphaFoldDB" id="S8DM84"/>
<dbReference type="GO" id="GO:0036503">
    <property type="term" value="P:ERAD pathway"/>
    <property type="evidence" value="ECO:0007669"/>
    <property type="project" value="TreeGrafter"/>
</dbReference>
<name>S8DM84_9LAMI</name>
<dbReference type="GO" id="GO:0031593">
    <property type="term" value="F:polyubiquitin modification-dependent protein binding"/>
    <property type="evidence" value="ECO:0007669"/>
    <property type="project" value="TreeGrafter"/>
</dbReference>
<feature type="non-terminal residue" evidence="2">
    <location>
        <position position="1"/>
    </location>
</feature>
<dbReference type="InterPro" id="IPR000626">
    <property type="entry name" value="Ubiquitin-like_dom"/>
</dbReference>
<feature type="domain" description="Ubiquitin-like" evidence="1">
    <location>
        <begin position="27"/>
        <end position="100"/>
    </location>
</feature>
<dbReference type="PANTHER" id="PTHR15204">
    <property type="entry name" value="LARGE PROLINE-RICH PROTEIN BAG6"/>
    <property type="match status" value="1"/>
</dbReference>
<dbReference type="PANTHER" id="PTHR15204:SF0">
    <property type="entry name" value="LARGE PROLINE-RICH PROTEIN BAG6"/>
    <property type="match status" value="1"/>
</dbReference>
<dbReference type="CDD" id="cd17039">
    <property type="entry name" value="Ubl_ubiquitin_like"/>
    <property type="match status" value="1"/>
</dbReference>
<dbReference type="OrthoDB" id="267397at2759"/>
<dbReference type="FunFam" id="3.10.20.90:FF:000154">
    <property type="entry name" value="Large proline-rich protein BAG6"/>
    <property type="match status" value="1"/>
</dbReference>
<dbReference type="Proteomes" id="UP000015453">
    <property type="component" value="Unassembled WGS sequence"/>
</dbReference>
<keyword evidence="3" id="KW-1185">Reference proteome</keyword>
<dbReference type="InterPro" id="IPR029071">
    <property type="entry name" value="Ubiquitin-like_domsf"/>
</dbReference>
<feature type="non-terminal residue" evidence="2">
    <location>
        <position position="346"/>
    </location>
</feature>
<dbReference type="PROSITE" id="PS50053">
    <property type="entry name" value="UBIQUITIN_2"/>
    <property type="match status" value="1"/>
</dbReference>
<dbReference type="GO" id="GO:0051787">
    <property type="term" value="F:misfolded protein binding"/>
    <property type="evidence" value="ECO:0007669"/>
    <property type="project" value="TreeGrafter"/>
</dbReference>
<dbReference type="SMART" id="SM00213">
    <property type="entry name" value="UBQ"/>
    <property type="match status" value="1"/>
</dbReference>
<comment type="caution">
    <text evidence="2">The sequence shown here is derived from an EMBL/GenBank/DDBJ whole genome shotgun (WGS) entry which is preliminary data.</text>
</comment>
<dbReference type="EMBL" id="AUSU01007348">
    <property type="protein sequence ID" value="EPS60717.1"/>
    <property type="molecule type" value="Genomic_DNA"/>
</dbReference>
<protein>
    <recommendedName>
        <fullName evidence="1">Ubiquitin-like domain-containing protein</fullName>
    </recommendedName>
</protein>
<sequence length="346" mass="37258">FLHKIEMDGGAQIKLPLNGAECSGTMVEIKIKTLDSQTFTLRVDKCVPVPELKRQIASVTGVVMEQQRLICRGRVLKDDQLLSAYHVEDGHTLHLVVRQPIVPLADMSGDTATDGLPSSGPVPSNRVRPGVLIGSFNVLDDIDREFPNLNQIVSAVFNSIGVTRNGSGGEGIDLNVMHLFAHSLFSPLQRPPSELPGGLSSDQTASAAASLDSIQPPIIPDSLSTLLQYANHLRQDENSQSTGLPVADGLELGAGVTSGESRRLLTPESLARVMSSTRELLCGEASECLQQLEGQLESHSSVTDIVERSRIQYRAVRSGVLFQNLGGLLLELGRTIMTVRMGRTPV</sequence>
<dbReference type="InterPro" id="IPR019956">
    <property type="entry name" value="Ubiquitin_dom"/>
</dbReference>
<dbReference type="Pfam" id="PF00240">
    <property type="entry name" value="ubiquitin"/>
    <property type="match status" value="1"/>
</dbReference>
<dbReference type="PRINTS" id="PR00348">
    <property type="entry name" value="UBIQUITIN"/>
</dbReference>
<dbReference type="SUPFAM" id="SSF54236">
    <property type="entry name" value="Ubiquitin-like"/>
    <property type="match status" value="1"/>
</dbReference>